<dbReference type="EMBL" id="JAUSUG010000019">
    <property type="protein sequence ID" value="MDQ0256767.1"/>
    <property type="molecule type" value="Genomic_DNA"/>
</dbReference>
<name>A0ABU0A179_9BACI</name>
<comment type="caution">
    <text evidence="1">The sequence shown here is derived from an EMBL/GenBank/DDBJ whole genome shotgun (WGS) entry which is preliminary data.</text>
</comment>
<protein>
    <submittedName>
        <fullName evidence="1">Uncharacterized protein</fullName>
    </submittedName>
</protein>
<evidence type="ECO:0000313" key="2">
    <source>
        <dbReference type="Proteomes" id="UP001230005"/>
    </source>
</evidence>
<dbReference type="Pfam" id="PF19668">
    <property type="entry name" value="DUF6171"/>
    <property type="match status" value="1"/>
</dbReference>
<dbReference type="InterPro" id="IPR046169">
    <property type="entry name" value="DUF6171"/>
</dbReference>
<reference evidence="1 2" key="1">
    <citation type="submission" date="2023-07" db="EMBL/GenBank/DDBJ databases">
        <title>Genomic Encyclopedia of Type Strains, Phase IV (KMG-IV): sequencing the most valuable type-strain genomes for metagenomic binning, comparative biology and taxonomic classification.</title>
        <authorList>
            <person name="Goeker M."/>
        </authorList>
    </citation>
    <scope>NUCLEOTIDE SEQUENCE [LARGE SCALE GENOMIC DNA]</scope>
    <source>
        <strain evidence="1 2">DSM 9768</strain>
    </source>
</reference>
<proteinExistence type="predicted"/>
<keyword evidence="2" id="KW-1185">Reference proteome</keyword>
<dbReference type="Proteomes" id="UP001230005">
    <property type="component" value="Unassembled WGS sequence"/>
</dbReference>
<sequence length="79" mass="9149">MTRIKECKSCGINVHVDMDELMIDEEKSVSDDIYDERLAVCMECPALQYGTTCQHSGEIVSYRALFKEKRCPYPGKPRW</sequence>
<organism evidence="1 2">
    <name type="scientific">Evansella vedderi</name>
    <dbReference type="NCBI Taxonomy" id="38282"/>
    <lineage>
        <taxon>Bacteria</taxon>
        <taxon>Bacillati</taxon>
        <taxon>Bacillota</taxon>
        <taxon>Bacilli</taxon>
        <taxon>Bacillales</taxon>
        <taxon>Bacillaceae</taxon>
        <taxon>Evansella</taxon>
    </lineage>
</organism>
<accession>A0ABU0A179</accession>
<gene>
    <name evidence="1" type="ORF">J2S74_004189</name>
</gene>
<evidence type="ECO:0000313" key="1">
    <source>
        <dbReference type="EMBL" id="MDQ0256767.1"/>
    </source>
</evidence>